<evidence type="ECO:0000313" key="3">
    <source>
        <dbReference type="Proteomes" id="UP000016960"/>
    </source>
</evidence>
<protein>
    <submittedName>
        <fullName evidence="2">Uncharacterized protein</fullName>
    </submittedName>
</protein>
<evidence type="ECO:0000313" key="2">
    <source>
        <dbReference type="EMBL" id="ERN42474.1"/>
    </source>
</evidence>
<dbReference type="InParanoid" id="U5DPE2"/>
<organism evidence="2 3">
    <name type="scientific">Rubidibacter lacunae KORDI 51-2</name>
    <dbReference type="NCBI Taxonomy" id="582515"/>
    <lineage>
        <taxon>Bacteria</taxon>
        <taxon>Bacillati</taxon>
        <taxon>Cyanobacteriota</taxon>
        <taxon>Cyanophyceae</taxon>
        <taxon>Oscillatoriophycideae</taxon>
        <taxon>Chroococcales</taxon>
        <taxon>Aphanothecaceae</taxon>
        <taxon>Rubidibacter</taxon>
    </lineage>
</organism>
<proteinExistence type="predicted"/>
<keyword evidence="3" id="KW-1185">Reference proteome</keyword>
<dbReference type="STRING" id="582515.KR51_00007850"/>
<comment type="caution">
    <text evidence="2">The sequence shown here is derived from an EMBL/GenBank/DDBJ whole genome shotgun (WGS) entry which is preliminary data.</text>
</comment>
<reference evidence="2 3" key="1">
    <citation type="submission" date="2013-05" db="EMBL/GenBank/DDBJ databases">
        <title>Draft genome sequence of Rubidibacter lacunae KORDI 51-2.</title>
        <authorList>
            <person name="Choi D.H."/>
            <person name="Noh J.H."/>
            <person name="Kwon K.-K."/>
            <person name="Lee J.-H."/>
            <person name="Ryu J.-Y."/>
        </authorList>
    </citation>
    <scope>NUCLEOTIDE SEQUENCE [LARGE SCALE GENOMIC DNA]</scope>
    <source>
        <strain evidence="2 3">KORDI 51-2</strain>
    </source>
</reference>
<keyword evidence="1" id="KW-1133">Transmembrane helix</keyword>
<evidence type="ECO:0000256" key="1">
    <source>
        <dbReference type="SAM" id="Phobius"/>
    </source>
</evidence>
<feature type="transmembrane region" description="Helical" evidence="1">
    <location>
        <begin position="20"/>
        <end position="48"/>
    </location>
</feature>
<keyword evidence="1" id="KW-0812">Transmembrane</keyword>
<dbReference type="EMBL" id="ASSJ01000017">
    <property type="protein sequence ID" value="ERN42474.1"/>
    <property type="molecule type" value="Genomic_DNA"/>
</dbReference>
<gene>
    <name evidence="2" type="ORF">KR51_00007850</name>
</gene>
<name>U5DPE2_9CHRO</name>
<dbReference type="eggNOG" id="ENOG5032YHN">
    <property type="taxonomic scope" value="Bacteria"/>
</dbReference>
<dbReference type="AlphaFoldDB" id="U5DPE2"/>
<dbReference type="RefSeq" id="WP_022604889.1">
    <property type="nucleotide sequence ID" value="NZ_ASSJ01000017.1"/>
</dbReference>
<sequence length="119" mass="13700">MTALKSTARRPRKKTQRRGYPYWGVLAEITCKLCISGVLAGAAIAALAELVPHHRAQQARLRSVQHEVAVTKYRVDLLREQFDRSFDPEQARRVMQDETGRISPEMRRVIWVESDKVQN</sequence>
<accession>U5DPE2</accession>
<keyword evidence="1" id="KW-0472">Membrane</keyword>
<dbReference type="Proteomes" id="UP000016960">
    <property type="component" value="Unassembled WGS sequence"/>
</dbReference>
<dbReference type="OrthoDB" id="425201at2"/>